<dbReference type="Pfam" id="PF04657">
    <property type="entry name" value="DMT_YdcZ"/>
    <property type="match status" value="1"/>
</dbReference>
<evidence type="ECO:0000256" key="1">
    <source>
        <dbReference type="SAM" id="Phobius"/>
    </source>
</evidence>
<keyword evidence="3" id="KW-1185">Reference proteome</keyword>
<keyword evidence="1" id="KW-0812">Transmembrane</keyword>
<dbReference type="OrthoDB" id="9097160at2"/>
<organism evidence="2 3">
    <name type="scientific">Pseudobacteriovorax antillogorgiicola</name>
    <dbReference type="NCBI Taxonomy" id="1513793"/>
    <lineage>
        <taxon>Bacteria</taxon>
        <taxon>Pseudomonadati</taxon>
        <taxon>Bdellovibrionota</taxon>
        <taxon>Oligoflexia</taxon>
        <taxon>Oligoflexales</taxon>
        <taxon>Pseudobacteriovoracaceae</taxon>
        <taxon>Pseudobacteriovorax</taxon>
    </lineage>
</organism>
<protein>
    <submittedName>
        <fullName evidence="2">Transporter family-2 protein</fullName>
    </submittedName>
</protein>
<feature type="transmembrane region" description="Helical" evidence="1">
    <location>
        <begin position="68"/>
        <end position="90"/>
    </location>
</feature>
<proteinExistence type="predicted"/>
<evidence type="ECO:0000313" key="3">
    <source>
        <dbReference type="Proteomes" id="UP000192907"/>
    </source>
</evidence>
<gene>
    <name evidence="2" type="ORF">SAMN06296036_11231</name>
</gene>
<sequence>MTLAINIIVLIIGGLLALQGVINAKLSSYLPHPLQAAVISFSVGTTVLLALSLLTGESPPSLSQWRSIPWYLFIGGLLGALMVSSAILLIPKIGATSFIGGIIVGQLIAALLLDHFGVLGLDIRPINSQRILGVVLLIAGFLLTRR</sequence>
<evidence type="ECO:0000313" key="2">
    <source>
        <dbReference type="EMBL" id="SMF39697.1"/>
    </source>
</evidence>
<dbReference type="AlphaFoldDB" id="A0A1Y6C6R7"/>
<dbReference type="GO" id="GO:0005886">
    <property type="term" value="C:plasma membrane"/>
    <property type="evidence" value="ECO:0007669"/>
    <property type="project" value="TreeGrafter"/>
</dbReference>
<feature type="transmembrane region" description="Helical" evidence="1">
    <location>
        <begin position="36"/>
        <end position="56"/>
    </location>
</feature>
<dbReference type="RefSeq" id="WP_132320340.1">
    <property type="nucleotide sequence ID" value="NZ_FWZT01000012.1"/>
</dbReference>
<dbReference type="InterPro" id="IPR006750">
    <property type="entry name" value="YdcZ"/>
</dbReference>
<accession>A0A1Y6C6R7</accession>
<dbReference type="EMBL" id="FWZT01000012">
    <property type="protein sequence ID" value="SMF39697.1"/>
    <property type="molecule type" value="Genomic_DNA"/>
</dbReference>
<name>A0A1Y6C6R7_9BACT</name>
<reference evidence="3" key="1">
    <citation type="submission" date="2017-04" db="EMBL/GenBank/DDBJ databases">
        <authorList>
            <person name="Varghese N."/>
            <person name="Submissions S."/>
        </authorList>
    </citation>
    <scope>NUCLEOTIDE SEQUENCE [LARGE SCALE GENOMIC DNA]</scope>
    <source>
        <strain evidence="3">RKEM611</strain>
    </source>
</reference>
<feature type="transmembrane region" description="Helical" evidence="1">
    <location>
        <begin position="6"/>
        <end position="24"/>
    </location>
</feature>
<keyword evidence="1" id="KW-0472">Membrane</keyword>
<dbReference type="STRING" id="1513793.SAMN06296036_11231"/>
<keyword evidence="1" id="KW-1133">Transmembrane helix</keyword>
<feature type="transmembrane region" description="Helical" evidence="1">
    <location>
        <begin position="97"/>
        <end position="121"/>
    </location>
</feature>
<dbReference type="PANTHER" id="PTHR34821">
    <property type="entry name" value="INNER MEMBRANE PROTEIN YDCZ"/>
    <property type="match status" value="1"/>
</dbReference>
<dbReference type="Proteomes" id="UP000192907">
    <property type="component" value="Unassembled WGS sequence"/>
</dbReference>
<dbReference type="PANTHER" id="PTHR34821:SF2">
    <property type="entry name" value="INNER MEMBRANE PROTEIN YDCZ"/>
    <property type="match status" value="1"/>
</dbReference>